<reference evidence="1 2" key="1">
    <citation type="journal article" date="2019" name="Sci. Rep.">
        <title>Orb-weaving spider Araneus ventricosus genome elucidates the spidroin gene catalogue.</title>
        <authorList>
            <person name="Kono N."/>
            <person name="Nakamura H."/>
            <person name="Ohtoshi R."/>
            <person name="Moran D.A.P."/>
            <person name="Shinohara A."/>
            <person name="Yoshida Y."/>
            <person name="Fujiwara M."/>
            <person name="Mori M."/>
            <person name="Tomita M."/>
            <person name="Arakawa K."/>
        </authorList>
    </citation>
    <scope>NUCLEOTIDE SEQUENCE [LARGE SCALE GENOMIC DNA]</scope>
</reference>
<evidence type="ECO:0000313" key="1">
    <source>
        <dbReference type="EMBL" id="GBM67018.1"/>
    </source>
</evidence>
<dbReference type="EMBL" id="BGPR01002057">
    <property type="protein sequence ID" value="GBM67018.1"/>
    <property type="molecule type" value="Genomic_DNA"/>
</dbReference>
<name>A0A4Y2HP11_ARAVE</name>
<dbReference type="OrthoDB" id="6437659at2759"/>
<gene>
    <name evidence="1" type="ORF">AVEN_135512_1</name>
</gene>
<protein>
    <submittedName>
        <fullName evidence="1">Uncharacterized protein</fullName>
    </submittedName>
</protein>
<accession>A0A4Y2HP11</accession>
<organism evidence="1 2">
    <name type="scientific">Araneus ventricosus</name>
    <name type="common">Orbweaver spider</name>
    <name type="synonym">Epeira ventricosa</name>
    <dbReference type="NCBI Taxonomy" id="182803"/>
    <lineage>
        <taxon>Eukaryota</taxon>
        <taxon>Metazoa</taxon>
        <taxon>Ecdysozoa</taxon>
        <taxon>Arthropoda</taxon>
        <taxon>Chelicerata</taxon>
        <taxon>Arachnida</taxon>
        <taxon>Araneae</taxon>
        <taxon>Araneomorphae</taxon>
        <taxon>Entelegynae</taxon>
        <taxon>Araneoidea</taxon>
        <taxon>Araneidae</taxon>
        <taxon>Araneus</taxon>
    </lineage>
</organism>
<comment type="caution">
    <text evidence="1">The sequence shown here is derived from an EMBL/GenBank/DDBJ whole genome shotgun (WGS) entry which is preliminary data.</text>
</comment>
<proteinExistence type="predicted"/>
<dbReference type="Proteomes" id="UP000499080">
    <property type="component" value="Unassembled WGS sequence"/>
</dbReference>
<sequence length="202" mass="22703">MSPPGVGSKSSDRWTRVFGFDAVLIIPSDVTRILFHYSSASEDWDFAIAIIFFLHEGCVTTTFITYAGNVNPHTCNVNHHTCNDKHHTCNVNRHSCNLNLIHEIKSAALSIWQNNWDNGETGRSTQDIVPRVSNKPVGWNREEIMFDTGHGLSLHTFIASIFEHMTNARAEKKEIQFTMPQNVGLPSPGIPKLQQCHLNYSG</sequence>
<dbReference type="AlphaFoldDB" id="A0A4Y2HP11"/>
<keyword evidence="2" id="KW-1185">Reference proteome</keyword>
<evidence type="ECO:0000313" key="2">
    <source>
        <dbReference type="Proteomes" id="UP000499080"/>
    </source>
</evidence>